<evidence type="ECO:0000313" key="3">
    <source>
        <dbReference type="Proteomes" id="UP000676246"/>
    </source>
</evidence>
<dbReference type="AlphaFoldDB" id="A0A941BFK9"/>
<proteinExistence type="predicted"/>
<dbReference type="InterPro" id="IPR021783">
    <property type="entry name" value="DUF3348"/>
</dbReference>
<evidence type="ECO:0000256" key="1">
    <source>
        <dbReference type="SAM" id="MobiDB-lite"/>
    </source>
</evidence>
<dbReference type="EMBL" id="JAGQDD010000007">
    <property type="protein sequence ID" value="MBQ0931157.1"/>
    <property type="molecule type" value="Genomic_DNA"/>
</dbReference>
<dbReference type="Proteomes" id="UP000676246">
    <property type="component" value="Unassembled WGS sequence"/>
</dbReference>
<protein>
    <submittedName>
        <fullName evidence="2">DUF3348 family protein</fullName>
    </submittedName>
</protein>
<dbReference type="Pfam" id="PF11828">
    <property type="entry name" value="DUF3348"/>
    <property type="match status" value="1"/>
</dbReference>
<gene>
    <name evidence="2" type="ORF">KAK03_11730</name>
</gene>
<evidence type="ECO:0000313" key="2">
    <source>
        <dbReference type="EMBL" id="MBQ0931157.1"/>
    </source>
</evidence>
<organism evidence="2 3">
    <name type="scientific">Ideonella alba</name>
    <dbReference type="NCBI Taxonomy" id="2824118"/>
    <lineage>
        <taxon>Bacteria</taxon>
        <taxon>Pseudomonadati</taxon>
        <taxon>Pseudomonadota</taxon>
        <taxon>Betaproteobacteria</taxon>
        <taxon>Burkholderiales</taxon>
        <taxon>Sphaerotilaceae</taxon>
        <taxon>Ideonella</taxon>
    </lineage>
</organism>
<name>A0A941BFK9_9BURK</name>
<reference evidence="2 3" key="1">
    <citation type="submission" date="2021-04" db="EMBL/GenBank/DDBJ databases">
        <title>The genome sequence of Ideonella sp. 3Y2.</title>
        <authorList>
            <person name="Liu Y."/>
        </authorList>
    </citation>
    <scope>NUCLEOTIDE SEQUENCE [LARGE SCALE GENOMIC DNA]</scope>
    <source>
        <strain evidence="2 3">3Y2</strain>
    </source>
</reference>
<feature type="region of interest" description="Disordered" evidence="1">
    <location>
        <begin position="223"/>
        <end position="255"/>
    </location>
</feature>
<accession>A0A941BFK9</accession>
<sequence>MAHAASLAHPAAAPDAPSGAALTSLLEQLDLIRAPARAPSVIEGLGRWLGWAEAGPLFEALNTPVPVAAALPGDALTLAEQDLAQVRQWLSRAVAAEPLTRRGAPLPDVAECRQRYAALQHQMAQALSALRQRLRAHLAAAGGDAARLAAVDALLARVVEARESLILAALPALLERRAEQRCPSGADPDLPGLHADMRELLQAELVLRLQPLLGLLEALRARAPEPQRARAPEPQRARAPEPQRARAPDTESPTR</sequence>
<dbReference type="RefSeq" id="WP_210854142.1">
    <property type="nucleotide sequence ID" value="NZ_JAGQDD010000007.1"/>
</dbReference>
<comment type="caution">
    <text evidence="2">The sequence shown here is derived from an EMBL/GenBank/DDBJ whole genome shotgun (WGS) entry which is preliminary data.</text>
</comment>
<keyword evidence="3" id="KW-1185">Reference proteome</keyword>